<reference evidence="7 8" key="1">
    <citation type="submission" date="2020-02" db="EMBL/GenBank/DDBJ databases">
        <title>Integrative conjugative elements (ICEs) and plasmids drive adaptation of Pseudomonas nitroreducens strain HBP1 to wastewater environment.</title>
        <authorList>
            <person name="Sentchilo V."/>
            <person name="Carraro N."/>
            <person name="Bertelli C."/>
            <person name="van der Meer J.R."/>
        </authorList>
    </citation>
    <scope>NUCLEOTIDE SEQUENCE [LARGE SCALE GENOMIC DNA]</scope>
    <source>
        <strain evidence="7 8">HBP1</strain>
    </source>
</reference>
<dbReference type="GO" id="GO:0009279">
    <property type="term" value="C:cell outer membrane"/>
    <property type="evidence" value="ECO:0007669"/>
    <property type="project" value="UniProtKB-SubCell"/>
</dbReference>
<keyword evidence="2 4" id="KW-0472">Membrane</keyword>
<evidence type="ECO:0000313" key="8">
    <source>
        <dbReference type="Proteomes" id="UP000501063"/>
    </source>
</evidence>
<gene>
    <name evidence="7" type="ORF">G5B91_18460</name>
</gene>
<dbReference type="InterPro" id="IPR006665">
    <property type="entry name" value="OmpA-like"/>
</dbReference>
<evidence type="ECO:0000259" key="6">
    <source>
        <dbReference type="PROSITE" id="PS51123"/>
    </source>
</evidence>
<accession>A0A6G6IYH3</accession>
<dbReference type="InterPro" id="IPR006690">
    <property type="entry name" value="OMPA-like_CS"/>
</dbReference>
<feature type="domain" description="OmpA-like" evidence="6">
    <location>
        <begin position="169"/>
        <end position="295"/>
    </location>
</feature>
<dbReference type="PRINTS" id="PR01021">
    <property type="entry name" value="OMPADOMAIN"/>
</dbReference>
<dbReference type="CDD" id="cd07185">
    <property type="entry name" value="OmpA_C-like"/>
    <property type="match status" value="1"/>
</dbReference>
<dbReference type="EMBL" id="CP049140">
    <property type="protein sequence ID" value="QIE88148.1"/>
    <property type="molecule type" value="Genomic_DNA"/>
</dbReference>
<comment type="subcellular location">
    <subcellularLocation>
        <location evidence="1">Cell outer membrane</location>
    </subcellularLocation>
</comment>
<name>A0A6G6IYH3_PSENT</name>
<protein>
    <submittedName>
        <fullName evidence="7">OmpA family protein</fullName>
    </submittedName>
</protein>
<dbReference type="AlphaFoldDB" id="A0A6G6IYH3"/>
<dbReference type="KEGG" id="pnt:G5B91_18460"/>
<evidence type="ECO:0000256" key="1">
    <source>
        <dbReference type="ARBA" id="ARBA00004442"/>
    </source>
</evidence>
<dbReference type="PANTHER" id="PTHR30329">
    <property type="entry name" value="STATOR ELEMENT OF FLAGELLAR MOTOR COMPLEX"/>
    <property type="match status" value="1"/>
</dbReference>
<dbReference type="PROSITE" id="PS51123">
    <property type="entry name" value="OMPA_2"/>
    <property type="match status" value="1"/>
</dbReference>
<sequence length="298" mass="32117">MEYAIYSATHRAVQLSILSVAISCSASALASQNGSIFGAAYHPVESVVAEQSQVVFFRGADQGTQGANVYVDRELQGALMPGGYTVFCIPAGEHSLESYIGDEPLYEGKLNPRASAVFEGGKTYFLEVPVNPKSSTPVVQARQSAERQLQDLRMQRHVINRASAVVPCQTETHLSLRSDVLFHFGKSGYSDITDVGHAELRKIAEAIKSQHVESVEVGGHADPIGSAQFNQRLSEARAQTVKSVLLQLGVGTEAIRAVGYGSSEPVVQCDGGSRNDRINCNAPNRRVDLLIRGKRSDT</sequence>
<dbReference type="InterPro" id="IPR006664">
    <property type="entry name" value="OMP_bac"/>
</dbReference>
<evidence type="ECO:0000256" key="5">
    <source>
        <dbReference type="SAM" id="SignalP"/>
    </source>
</evidence>
<dbReference type="Proteomes" id="UP000501063">
    <property type="component" value="Chromosome"/>
</dbReference>
<organism evidence="7 8">
    <name type="scientific">Pseudomonas nitroreducens</name>
    <dbReference type="NCBI Taxonomy" id="46680"/>
    <lineage>
        <taxon>Bacteria</taxon>
        <taxon>Pseudomonadati</taxon>
        <taxon>Pseudomonadota</taxon>
        <taxon>Gammaproteobacteria</taxon>
        <taxon>Pseudomonadales</taxon>
        <taxon>Pseudomonadaceae</taxon>
        <taxon>Pseudomonas</taxon>
    </lineage>
</organism>
<evidence type="ECO:0000256" key="2">
    <source>
        <dbReference type="ARBA" id="ARBA00023136"/>
    </source>
</evidence>
<feature type="signal peptide" evidence="5">
    <location>
        <begin position="1"/>
        <end position="30"/>
    </location>
</feature>
<evidence type="ECO:0000313" key="7">
    <source>
        <dbReference type="EMBL" id="QIE88148.1"/>
    </source>
</evidence>
<dbReference type="InterPro" id="IPR050330">
    <property type="entry name" value="Bact_OuterMem_StrucFunc"/>
</dbReference>
<dbReference type="SUPFAM" id="SSF103088">
    <property type="entry name" value="OmpA-like"/>
    <property type="match status" value="1"/>
</dbReference>
<keyword evidence="5" id="KW-0732">Signal</keyword>
<evidence type="ECO:0000256" key="4">
    <source>
        <dbReference type="PROSITE-ProRule" id="PRU00473"/>
    </source>
</evidence>
<evidence type="ECO:0000256" key="3">
    <source>
        <dbReference type="ARBA" id="ARBA00023237"/>
    </source>
</evidence>
<feature type="chain" id="PRO_5026332296" evidence="5">
    <location>
        <begin position="31"/>
        <end position="298"/>
    </location>
</feature>
<proteinExistence type="predicted"/>
<keyword evidence="3" id="KW-0998">Cell outer membrane</keyword>
<dbReference type="InterPro" id="IPR036737">
    <property type="entry name" value="OmpA-like_sf"/>
</dbReference>
<dbReference type="Pfam" id="PF00691">
    <property type="entry name" value="OmpA"/>
    <property type="match status" value="1"/>
</dbReference>
<dbReference type="PROSITE" id="PS01068">
    <property type="entry name" value="OMPA_1"/>
    <property type="match status" value="1"/>
</dbReference>
<dbReference type="RefSeq" id="WP_024767213.1">
    <property type="nucleotide sequence ID" value="NZ_CP049140.1"/>
</dbReference>
<dbReference type="PANTHER" id="PTHR30329:SF21">
    <property type="entry name" value="LIPOPROTEIN YIAD-RELATED"/>
    <property type="match status" value="1"/>
</dbReference>
<dbReference type="Gene3D" id="3.30.1330.60">
    <property type="entry name" value="OmpA-like domain"/>
    <property type="match status" value="1"/>
</dbReference>